<evidence type="ECO:0000313" key="2">
    <source>
        <dbReference type="Proteomes" id="UP001219957"/>
    </source>
</evidence>
<sequence>MSEEEREEKKKRVRKEYNRIKKIYKDMPPDVKTTVDSLIHRAAFMRVSLEDMEADLDERGFVEFFSQSEKTEPYERERPVARLYNTLNKNYQSIMKQLSDLVPKPKAIESTEEDQLLAFLKKK</sequence>
<gene>
    <name evidence="1" type="ORF">OE059_04760</name>
</gene>
<organism evidence="1 2">
    <name type="scientific">Exiguobacterium profundum</name>
    <dbReference type="NCBI Taxonomy" id="307643"/>
    <lineage>
        <taxon>Bacteria</taxon>
        <taxon>Bacillati</taxon>
        <taxon>Bacillota</taxon>
        <taxon>Bacilli</taxon>
        <taxon>Bacillales</taxon>
        <taxon>Bacillales Family XII. Incertae Sedis</taxon>
        <taxon>Exiguobacterium</taxon>
    </lineage>
</organism>
<proteinExistence type="predicted"/>
<reference evidence="1 2" key="1">
    <citation type="submission" date="2022-10" db="EMBL/GenBank/DDBJ databases">
        <title>Complete genome sequence of Exiguobacterium profundum TSS-3 isolated from an extremely saline-alkaline spring located in Ixtapa, Chiapas-Mexico.</title>
        <authorList>
            <person name="Rincon-Rosales R."/>
            <person name="Rogel M.A."/>
            <person name="Rincon-Molina C.I."/>
            <person name="Guerrero G."/>
            <person name="Manzano-Gomez L.A."/>
            <person name="Lopez-Lopez A."/>
            <person name="Rincon Molina F.A."/>
            <person name="Martinez-Romero E."/>
        </authorList>
    </citation>
    <scope>NUCLEOTIDE SEQUENCE [LARGE SCALE GENOMIC DNA]</scope>
    <source>
        <strain evidence="1 2">TSS-3</strain>
    </source>
</reference>
<protein>
    <recommendedName>
        <fullName evidence="3">P27 family phage terminase small subunit</fullName>
    </recommendedName>
</protein>
<dbReference type="Proteomes" id="UP001219957">
    <property type="component" value="Chromosome"/>
</dbReference>
<dbReference type="EMBL" id="CP109617">
    <property type="protein sequence ID" value="WED56728.1"/>
    <property type="molecule type" value="Genomic_DNA"/>
</dbReference>
<dbReference type="RefSeq" id="WP_214687719.1">
    <property type="nucleotide sequence ID" value="NZ_CAXPIM010000231.1"/>
</dbReference>
<evidence type="ECO:0008006" key="3">
    <source>
        <dbReference type="Google" id="ProtNLM"/>
    </source>
</evidence>
<name>A0ABY8B6D7_9BACL</name>
<evidence type="ECO:0000313" key="1">
    <source>
        <dbReference type="EMBL" id="WED56728.1"/>
    </source>
</evidence>
<keyword evidence="2" id="KW-1185">Reference proteome</keyword>
<accession>A0ABY8B6D7</accession>